<comment type="caution">
    <text evidence="10">The sequence shown here is derived from an EMBL/GenBank/DDBJ whole genome shotgun (WGS) entry which is preliminary data.</text>
</comment>
<organism evidence="10 11">
    <name type="scientific">Funneliformis geosporum</name>
    <dbReference type="NCBI Taxonomy" id="1117311"/>
    <lineage>
        <taxon>Eukaryota</taxon>
        <taxon>Fungi</taxon>
        <taxon>Fungi incertae sedis</taxon>
        <taxon>Mucoromycota</taxon>
        <taxon>Glomeromycotina</taxon>
        <taxon>Glomeromycetes</taxon>
        <taxon>Glomerales</taxon>
        <taxon>Glomeraceae</taxon>
        <taxon>Funneliformis</taxon>
    </lineage>
</organism>
<evidence type="ECO:0000256" key="7">
    <source>
        <dbReference type="ARBA" id="ARBA00023033"/>
    </source>
</evidence>
<protein>
    <recommendedName>
        <fullName evidence="9">Deoxyhypusine hydroxylase</fullName>
        <shortName evidence="9">DOHH</shortName>
        <ecNumber evidence="9">1.14.99.29</ecNumber>
    </recommendedName>
    <alternativeName>
        <fullName evidence="9">Deoxyhypusine dioxygenase</fullName>
    </alternativeName>
    <alternativeName>
        <fullName evidence="9">Deoxyhypusine monooxygenase</fullName>
    </alternativeName>
</protein>
<evidence type="ECO:0000256" key="3">
    <source>
        <dbReference type="ARBA" id="ARBA00022723"/>
    </source>
</evidence>
<dbReference type="SUPFAM" id="SSF48371">
    <property type="entry name" value="ARM repeat"/>
    <property type="match status" value="1"/>
</dbReference>
<evidence type="ECO:0000256" key="6">
    <source>
        <dbReference type="ARBA" id="ARBA00023004"/>
    </source>
</evidence>
<keyword evidence="7 9" id="KW-0503">Monooxygenase</keyword>
<evidence type="ECO:0000313" key="11">
    <source>
        <dbReference type="Proteomes" id="UP001153678"/>
    </source>
</evidence>
<dbReference type="GO" id="GO:0005634">
    <property type="term" value="C:nucleus"/>
    <property type="evidence" value="ECO:0007669"/>
    <property type="project" value="UniProtKB-SubCell"/>
</dbReference>
<keyword evidence="5 9" id="KW-0560">Oxidoreductase</keyword>
<comment type="cofactor">
    <cofactor evidence="9">
        <name>Fe(2+)</name>
        <dbReference type="ChEBI" id="CHEBI:29033"/>
    </cofactor>
    <text evidence="9">Binds 2 Fe(2+) ions per subunit.</text>
</comment>
<feature type="binding site" evidence="9">
    <location>
        <position position="96"/>
    </location>
    <ligand>
        <name>Fe cation</name>
        <dbReference type="ChEBI" id="CHEBI:24875"/>
        <label>1</label>
    </ligand>
</feature>
<keyword evidence="9" id="KW-0963">Cytoplasm</keyword>
<dbReference type="Pfam" id="PF13646">
    <property type="entry name" value="HEAT_2"/>
    <property type="match status" value="2"/>
</dbReference>
<dbReference type="InterPro" id="IPR004155">
    <property type="entry name" value="PBS_lyase_HEAT"/>
</dbReference>
<dbReference type="GO" id="GO:0005737">
    <property type="term" value="C:cytoplasm"/>
    <property type="evidence" value="ECO:0007669"/>
    <property type="project" value="UniProtKB-SubCell"/>
</dbReference>
<feature type="binding site" evidence="9">
    <location>
        <position position="95"/>
    </location>
    <ligand>
        <name>Fe cation</name>
        <dbReference type="ChEBI" id="CHEBI:24875"/>
        <label>1</label>
    </ligand>
</feature>
<feature type="binding site" evidence="9">
    <location>
        <position position="248"/>
    </location>
    <ligand>
        <name>Fe cation</name>
        <dbReference type="ChEBI" id="CHEBI:24875"/>
        <label>2</label>
    </ligand>
</feature>
<dbReference type="OrthoDB" id="421002at2759"/>
<dbReference type="EMBL" id="CAMKVN010000074">
    <property type="protein sequence ID" value="CAI2163160.1"/>
    <property type="molecule type" value="Genomic_DNA"/>
</dbReference>
<evidence type="ECO:0000256" key="1">
    <source>
        <dbReference type="ARBA" id="ARBA00000068"/>
    </source>
</evidence>
<feature type="binding site" evidence="9">
    <location>
        <position position="249"/>
    </location>
    <ligand>
        <name>Fe cation</name>
        <dbReference type="ChEBI" id="CHEBI:24875"/>
        <label>2</label>
    </ligand>
</feature>
<proteinExistence type="inferred from homology"/>
<dbReference type="GO" id="GO:0019135">
    <property type="term" value="F:deoxyhypusine monooxygenase activity"/>
    <property type="evidence" value="ECO:0007669"/>
    <property type="project" value="UniProtKB-UniRule"/>
</dbReference>
<evidence type="ECO:0000256" key="9">
    <source>
        <dbReference type="HAMAP-Rule" id="MF_03101"/>
    </source>
</evidence>
<feature type="binding site" evidence="9">
    <location>
        <position position="128"/>
    </location>
    <ligand>
        <name>Fe cation</name>
        <dbReference type="ChEBI" id="CHEBI:24875"/>
        <label>1</label>
    </ligand>
</feature>
<dbReference type="SMART" id="SM00567">
    <property type="entry name" value="EZ_HEAT"/>
    <property type="match status" value="6"/>
</dbReference>
<comment type="function">
    <text evidence="9">Catalyzes the hydroxylation of the N(6)-(4-aminobutyl)-L-lysine intermediate to form hypusine, an essential post-translational modification only found in mature eIF-5A factor.</text>
</comment>
<dbReference type="GO" id="GO:0046872">
    <property type="term" value="F:metal ion binding"/>
    <property type="evidence" value="ECO:0007669"/>
    <property type="project" value="UniProtKB-KW"/>
</dbReference>
<keyword evidence="4" id="KW-0677">Repeat</keyword>
<dbReference type="Proteomes" id="UP001153678">
    <property type="component" value="Unassembled WGS sequence"/>
</dbReference>
<comment type="similarity">
    <text evidence="9">Belongs to the deoxyhypusine hydroxylase family.</text>
</comment>
<evidence type="ECO:0000256" key="4">
    <source>
        <dbReference type="ARBA" id="ARBA00022737"/>
    </source>
</evidence>
<evidence type="ECO:0000256" key="5">
    <source>
        <dbReference type="ARBA" id="ARBA00023002"/>
    </source>
</evidence>
<feature type="binding site" evidence="9">
    <location>
        <position position="129"/>
    </location>
    <ligand>
        <name>Fe cation</name>
        <dbReference type="ChEBI" id="CHEBI:24875"/>
        <label>1</label>
    </ligand>
</feature>
<comment type="pathway">
    <text evidence="2 9">Protein modification; eIF5A hypusination.</text>
</comment>
<dbReference type="InterPro" id="IPR027517">
    <property type="entry name" value="Deoxyhypusine_hydroxylase"/>
</dbReference>
<dbReference type="PANTHER" id="PTHR12697">
    <property type="entry name" value="PBS LYASE HEAT-LIKE PROTEIN"/>
    <property type="match status" value="1"/>
</dbReference>
<dbReference type="HAMAP" id="MF_03101">
    <property type="entry name" value="Deoxyhypusine_hydroxylase"/>
    <property type="match status" value="1"/>
</dbReference>
<feature type="binding site" evidence="9">
    <location>
        <position position="282"/>
    </location>
    <ligand>
        <name>Fe cation</name>
        <dbReference type="ChEBI" id="CHEBI:24875"/>
        <label>2</label>
    </ligand>
</feature>
<keyword evidence="6 9" id="KW-0408">Iron</keyword>
<dbReference type="PANTHER" id="PTHR12697:SF5">
    <property type="entry name" value="DEOXYHYPUSINE HYDROXYLASE"/>
    <property type="match status" value="1"/>
</dbReference>
<dbReference type="FunFam" id="1.25.10.10:FF:000099">
    <property type="entry name" value="Deoxyhypusine hydroxylase"/>
    <property type="match status" value="1"/>
</dbReference>
<sequence>MDVNHFDVVRTSRKDFSISYTMTISTEIFPKTSLESIKSNPSAYENLEAILTNKNGQVPLHKRFRAIFTLKNLADEKSVDILAKGFDDDSALLKHELAYVLGQIKNPYANPVLRTVLANKSQDPMVRHEAAEALGAIGDSSSLDILEEYLNDEYAVVRETCELAIARIRYENDKEKLDIPKSLYTSIDPAPPNIKIQSVSELREILLDSKLPLFERYRSMFALRNLGNTEAVLALAEGFNDTSALFRHEIAFVFGQLRSPASVPALIKTLENMNELYMVRHEAAEALGSVATPECLPVLKRFKDDQERVVKESCEVALDMYEYENSQGFDMLTVV</sequence>
<gene>
    <name evidence="9" type="primary">LIA1</name>
    <name evidence="10" type="ORF">FWILDA_LOCUS930</name>
</gene>
<evidence type="ECO:0000313" key="10">
    <source>
        <dbReference type="EMBL" id="CAI2163160.1"/>
    </source>
</evidence>
<comment type="catalytic activity">
    <reaction evidence="1 9">
        <text>[eIF5A protein]-deoxyhypusine + AH2 + O2 = [eIF5A protein]-hypusine + A + H2O</text>
        <dbReference type="Rhea" id="RHEA:14101"/>
        <dbReference type="Rhea" id="RHEA-COMP:10144"/>
        <dbReference type="Rhea" id="RHEA-COMP:12592"/>
        <dbReference type="ChEBI" id="CHEBI:13193"/>
        <dbReference type="ChEBI" id="CHEBI:15377"/>
        <dbReference type="ChEBI" id="CHEBI:15379"/>
        <dbReference type="ChEBI" id="CHEBI:17499"/>
        <dbReference type="ChEBI" id="CHEBI:82657"/>
        <dbReference type="ChEBI" id="CHEBI:91175"/>
        <dbReference type="EC" id="1.14.99.29"/>
    </reaction>
</comment>
<reference evidence="10" key="1">
    <citation type="submission" date="2022-08" db="EMBL/GenBank/DDBJ databases">
        <authorList>
            <person name="Kallberg Y."/>
            <person name="Tangrot J."/>
            <person name="Rosling A."/>
        </authorList>
    </citation>
    <scope>NUCLEOTIDE SEQUENCE</scope>
    <source>
        <strain evidence="10">Wild A</strain>
    </source>
</reference>
<keyword evidence="11" id="KW-1185">Reference proteome</keyword>
<accession>A0A9W4SBE8</accession>
<keyword evidence="9" id="KW-0539">Nucleus</keyword>
<dbReference type="EC" id="1.14.99.29" evidence="9"/>
<comment type="subcellular location">
    <subcellularLocation>
        <location evidence="9">Cytoplasm</location>
    </subcellularLocation>
    <subcellularLocation>
        <location evidence="9">Nucleus</location>
    </subcellularLocation>
</comment>
<dbReference type="InterPro" id="IPR016024">
    <property type="entry name" value="ARM-type_fold"/>
</dbReference>
<evidence type="ECO:0000256" key="2">
    <source>
        <dbReference type="ARBA" id="ARBA00005041"/>
    </source>
</evidence>
<keyword evidence="8 9" id="KW-0386">Hypusine biosynthesis</keyword>
<dbReference type="InterPro" id="IPR011989">
    <property type="entry name" value="ARM-like"/>
</dbReference>
<keyword evidence="3 9" id="KW-0479">Metal-binding</keyword>
<feature type="binding site" evidence="9">
    <location>
        <position position="281"/>
    </location>
    <ligand>
        <name>Fe cation</name>
        <dbReference type="ChEBI" id="CHEBI:24875"/>
        <label>2</label>
    </ligand>
</feature>
<dbReference type="AlphaFoldDB" id="A0A9W4SBE8"/>
<dbReference type="Gene3D" id="1.25.10.10">
    <property type="entry name" value="Leucine-rich Repeat Variant"/>
    <property type="match status" value="2"/>
</dbReference>
<evidence type="ECO:0000256" key="8">
    <source>
        <dbReference type="ARBA" id="ARBA00023256"/>
    </source>
</evidence>
<name>A0A9W4SBE8_9GLOM</name>